<feature type="signal peptide" evidence="1">
    <location>
        <begin position="1"/>
        <end position="39"/>
    </location>
</feature>
<evidence type="ECO:0000313" key="3">
    <source>
        <dbReference type="Proteomes" id="UP000182719"/>
    </source>
</evidence>
<dbReference type="InterPro" id="IPR037107">
    <property type="entry name" value="Put_OMP_sf"/>
</dbReference>
<proteinExistence type="predicted"/>
<evidence type="ECO:0000256" key="1">
    <source>
        <dbReference type="SAM" id="SignalP"/>
    </source>
</evidence>
<name>A0A1H7VAN1_STIAU</name>
<sequence>MGAPVDGQGRRRQSRAGPASNLSGLLLLALALAGAPAEADTSLGTLTLHTDNDFYVSRRDRHYTSGLQLSWTSAADQTPDWMRRLALLPGHEPDARVHWALGLGQNIYTPAGVALRTRRYRDRPYAGWLYGSWGLARVSGAGLDAAMLHLGMVGKASLAEPTQEWLHGAMGMKPPRGWEKQLQNELGGALVLSRQRRLRRPPSEDRTGFELTAHGTVCLGNVFTYGGGGVGARWGKGLAGDFGHARISPGLPGASTFERRDSWAWAAHLGAEARLVARNLFLDGNTFAASARVPRRLFVADAEAGVSLTYRNARLTYALVVRSEEFDDQQGPDLFGTLSLAFIP</sequence>
<dbReference type="Proteomes" id="UP000182719">
    <property type="component" value="Unassembled WGS sequence"/>
</dbReference>
<evidence type="ECO:0000313" key="2">
    <source>
        <dbReference type="EMBL" id="SEM06292.1"/>
    </source>
</evidence>
<dbReference type="Gene3D" id="2.40.128.140">
    <property type="entry name" value="Outer membrane protein"/>
    <property type="match status" value="1"/>
</dbReference>
<accession>A0A1H7VAN1</accession>
<dbReference type="Pfam" id="PF09982">
    <property type="entry name" value="LpxR"/>
    <property type="match status" value="1"/>
</dbReference>
<dbReference type="RefSeq" id="WP_083423307.1">
    <property type="nucleotide sequence ID" value="NZ_FOAP01000011.1"/>
</dbReference>
<feature type="chain" id="PRO_5010263849" description="Lipid A deacylase LpxR family protein" evidence="1">
    <location>
        <begin position="40"/>
        <end position="344"/>
    </location>
</feature>
<dbReference type="EMBL" id="FOAP01000011">
    <property type="protein sequence ID" value="SEM06292.1"/>
    <property type="molecule type" value="Genomic_DNA"/>
</dbReference>
<dbReference type="InterPro" id="IPR018707">
    <property type="entry name" value="LpxR"/>
</dbReference>
<keyword evidence="3" id="KW-1185">Reference proteome</keyword>
<keyword evidence="1" id="KW-0732">Signal</keyword>
<evidence type="ECO:0008006" key="4">
    <source>
        <dbReference type="Google" id="ProtNLM"/>
    </source>
</evidence>
<gene>
    <name evidence="2" type="ORF">SAMN05444354_11117</name>
</gene>
<protein>
    <recommendedName>
        <fullName evidence="4">Lipid A deacylase LpxR family protein</fullName>
    </recommendedName>
</protein>
<organism evidence="2 3">
    <name type="scientific">Stigmatella aurantiaca</name>
    <dbReference type="NCBI Taxonomy" id="41"/>
    <lineage>
        <taxon>Bacteria</taxon>
        <taxon>Pseudomonadati</taxon>
        <taxon>Myxococcota</taxon>
        <taxon>Myxococcia</taxon>
        <taxon>Myxococcales</taxon>
        <taxon>Cystobacterineae</taxon>
        <taxon>Archangiaceae</taxon>
        <taxon>Stigmatella</taxon>
    </lineage>
</organism>
<dbReference type="AlphaFoldDB" id="A0A1H7VAN1"/>
<reference evidence="3" key="1">
    <citation type="submission" date="2016-10" db="EMBL/GenBank/DDBJ databases">
        <authorList>
            <person name="Varghese N."/>
            <person name="Submissions S."/>
        </authorList>
    </citation>
    <scope>NUCLEOTIDE SEQUENCE [LARGE SCALE GENOMIC DNA]</scope>
    <source>
        <strain evidence="3">DSM 17044</strain>
    </source>
</reference>